<comment type="caution">
    <text evidence="1">The sequence shown here is derived from an EMBL/GenBank/DDBJ whole genome shotgun (WGS) entry which is preliminary data.</text>
</comment>
<dbReference type="EMBL" id="SZYD01000013">
    <property type="protein sequence ID" value="KAD4385619.1"/>
    <property type="molecule type" value="Genomic_DNA"/>
</dbReference>
<proteinExistence type="predicted"/>
<accession>A0A5N6N5R4</accession>
<organism evidence="1 2">
    <name type="scientific">Mikania micrantha</name>
    <name type="common">bitter vine</name>
    <dbReference type="NCBI Taxonomy" id="192012"/>
    <lineage>
        <taxon>Eukaryota</taxon>
        <taxon>Viridiplantae</taxon>
        <taxon>Streptophyta</taxon>
        <taxon>Embryophyta</taxon>
        <taxon>Tracheophyta</taxon>
        <taxon>Spermatophyta</taxon>
        <taxon>Magnoliopsida</taxon>
        <taxon>eudicotyledons</taxon>
        <taxon>Gunneridae</taxon>
        <taxon>Pentapetalae</taxon>
        <taxon>asterids</taxon>
        <taxon>campanulids</taxon>
        <taxon>Asterales</taxon>
        <taxon>Asteraceae</taxon>
        <taxon>Asteroideae</taxon>
        <taxon>Heliantheae alliance</taxon>
        <taxon>Eupatorieae</taxon>
        <taxon>Mikania</taxon>
    </lineage>
</organism>
<gene>
    <name evidence="1" type="ORF">E3N88_25788</name>
</gene>
<dbReference type="Proteomes" id="UP000326396">
    <property type="component" value="Linkage Group LG3"/>
</dbReference>
<evidence type="ECO:0000313" key="1">
    <source>
        <dbReference type="EMBL" id="KAD4385619.1"/>
    </source>
</evidence>
<sequence length="83" mass="8894">MILKEVSAAGNRDCAGGSLQLDQGGNVVCRPQRSLTRGVTAVTRLRMRSMAPGSCDFTSTATIAKTNPSYLSRDFETASLWIV</sequence>
<evidence type="ECO:0000313" key="2">
    <source>
        <dbReference type="Proteomes" id="UP000326396"/>
    </source>
</evidence>
<name>A0A5N6N5R4_9ASTR</name>
<keyword evidence="2" id="KW-1185">Reference proteome</keyword>
<dbReference type="AlphaFoldDB" id="A0A5N6N5R4"/>
<reference evidence="1 2" key="1">
    <citation type="submission" date="2019-05" db="EMBL/GenBank/DDBJ databases">
        <title>Mikania micrantha, genome provides insights into the molecular mechanism of rapid growth.</title>
        <authorList>
            <person name="Liu B."/>
        </authorList>
    </citation>
    <scope>NUCLEOTIDE SEQUENCE [LARGE SCALE GENOMIC DNA]</scope>
    <source>
        <strain evidence="1">NLD-2019</strain>
        <tissue evidence="1">Leaf</tissue>
    </source>
</reference>
<protein>
    <submittedName>
        <fullName evidence="1">Uncharacterized protein</fullName>
    </submittedName>
</protein>